<gene>
    <name evidence="2" type="ORF">QTJ16_003667</name>
</gene>
<name>A0AAD9WCI0_9HELO</name>
<accession>A0AAD9WCI0</accession>
<organism evidence="2 3">
    <name type="scientific">Diplocarpon rosae</name>
    <dbReference type="NCBI Taxonomy" id="946125"/>
    <lineage>
        <taxon>Eukaryota</taxon>
        <taxon>Fungi</taxon>
        <taxon>Dikarya</taxon>
        <taxon>Ascomycota</taxon>
        <taxon>Pezizomycotina</taxon>
        <taxon>Leotiomycetes</taxon>
        <taxon>Helotiales</taxon>
        <taxon>Drepanopezizaceae</taxon>
        <taxon>Diplocarpon</taxon>
    </lineage>
</organism>
<evidence type="ECO:0000256" key="1">
    <source>
        <dbReference type="SAM" id="MobiDB-lite"/>
    </source>
</evidence>
<dbReference type="AlphaFoldDB" id="A0AAD9WCI0"/>
<keyword evidence="3" id="KW-1185">Reference proteome</keyword>
<protein>
    <submittedName>
        <fullName evidence="2">Uncharacterized protein</fullName>
    </submittedName>
</protein>
<feature type="compositionally biased region" description="Basic and acidic residues" evidence="1">
    <location>
        <begin position="168"/>
        <end position="184"/>
    </location>
</feature>
<proteinExistence type="predicted"/>
<feature type="region of interest" description="Disordered" evidence="1">
    <location>
        <begin position="40"/>
        <end position="120"/>
    </location>
</feature>
<feature type="region of interest" description="Disordered" evidence="1">
    <location>
        <begin position="155"/>
        <end position="244"/>
    </location>
</feature>
<feature type="compositionally biased region" description="Low complexity" evidence="1">
    <location>
        <begin position="55"/>
        <end position="69"/>
    </location>
</feature>
<feature type="compositionally biased region" description="Low complexity" evidence="1">
    <location>
        <begin position="78"/>
        <end position="90"/>
    </location>
</feature>
<reference evidence="2" key="1">
    <citation type="submission" date="2023-06" db="EMBL/GenBank/DDBJ databases">
        <title>Draft genome of Marssonina rosae.</title>
        <authorList>
            <person name="Cheng Q."/>
        </authorList>
    </citation>
    <scope>NUCLEOTIDE SEQUENCE</scope>
    <source>
        <strain evidence="2">R4</strain>
    </source>
</reference>
<dbReference type="EMBL" id="JAUBYV010000005">
    <property type="protein sequence ID" value="KAK2626492.1"/>
    <property type="molecule type" value="Genomic_DNA"/>
</dbReference>
<evidence type="ECO:0000313" key="3">
    <source>
        <dbReference type="Proteomes" id="UP001285354"/>
    </source>
</evidence>
<evidence type="ECO:0000313" key="2">
    <source>
        <dbReference type="EMBL" id="KAK2626492.1"/>
    </source>
</evidence>
<feature type="compositionally biased region" description="Gly residues" evidence="1">
    <location>
        <begin position="190"/>
        <end position="203"/>
    </location>
</feature>
<comment type="caution">
    <text evidence="2">The sequence shown here is derived from an EMBL/GenBank/DDBJ whole genome shotgun (WGS) entry which is preliminary data.</text>
</comment>
<feature type="region of interest" description="Disordered" evidence="1">
    <location>
        <begin position="1"/>
        <end position="28"/>
    </location>
</feature>
<sequence length="316" mass="33765">MENVDDQSLKSFIPNGNEVPHPSHSVSVYQSPYNIGILKSPGPFAYPGARRPGNRNRSNSTSSRSCGTNKIKLGKSKSYISSSTGERSSSGPTVRSGNSGMSSTRSPGNMRKKSRSNNSRLTIPYVCAHRYSSTVSLIQTPRSYPGYWARDDSVTSLGSASPAPQPDHGWEEKGKKTGHEDGERKHHMGMGVGIRGSKSGGEMGPPATSGLRAPANQDENPKSANGNPPPYEAADLPPASPQQLSFRFGLPQNLAPARHPPFTLVSTVSTGTQVLLDTLAQRTIGAHCGEMAQVLGIEELGILEWMEDLLELAPCV</sequence>
<feature type="compositionally biased region" description="Polar residues" evidence="1">
    <location>
        <begin position="91"/>
        <end position="107"/>
    </location>
</feature>
<dbReference type="Proteomes" id="UP001285354">
    <property type="component" value="Unassembled WGS sequence"/>
</dbReference>